<dbReference type="InterPro" id="IPR013429">
    <property type="entry name" value="Regulatory_FmdB_Zinc_ribbon"/>
</dbReference>
<sequence length="122" mass="11926">MPIYAYRCESCGFGKDVLQKMSDAPLTQCPECSKDTFRKQVTAAGFQLKGSGWYVTDFRGGSGGANAAAKPAAGENGAAEPAKADSGKSDAGASSAGTDSAKAAPAAPAAAAPASGSSADSA</sequence>
<dbReference type="PANTHER" id="PTHR34404">
    <property type="entry name" value="REGULATORY PROTEIN, FMDB FAMILY"/>
    <property type="match status" value="1"/>
</dbReference>
<reference evidence="4" key="1">
    <citation type="submission" date="2016-10" db="EMBL/GenBank/DDBJ databases">
        <authorList>
            <person name="Varghese N."/>
            <person name="Submissions S."/>
        </authorList>
    </citation>
    <scope>NUCLEOTIDE SEQUENCE [LARGE SCALE GENOMIC DNA]</scope>
    <source>
        <strain evidence="4">LMG 24000</strain>
    </source>
</reference>
<dbReference type="PANTHER" id="PTHR34404:SF2">
    <property type="entry name" value="CONSERVED SERINE RICH PROTEIN"/>
    <property type="match status" value="1"/>
</dbReference>
<feature type="domain" description="Putative regulatory protein FmdB zinc ribbon" evidence="2">
    <location>
        <begin position="1"/>
        <end position="42"/>
    </location>
</feature>
<name>A0A1H3YEP9_9BURK</name>
<dbReference type="Proteomes" id="UP000198638">
    <property type="component" value="Unassembled WGS sequence"/>
</dbReference>
<evidence type="ECO:0000313" key="3">
    <source>
        <dbReference type="EMBL" id="SEA10090.1"/>
    </source>
</evidence>
<dbReference type="Pfam" id="PF09723">
    <property type="entry name" value="Zn_ribbon_8"/>
    <property type="match status" value="1"/>
</dbReference>
<feature type="compositionally biased region" description="Low complexity" evidence="1">
    <location>
        <begin position="65"/>
        <end position="81"/>
    </location>
</feature>
<dbReference type="AlphaFoldDB" id="A0A1H3YEP9"/>
<dbReference type="NCBIfam" id="TIGR02605">
    <property type="entry name" value="CxxC_CxxC_SSSS"/>
    <property type="match status" value="1"/>
</dbReference>
<organism evidence="3 4">
    <name type="scientific">Paraburkholderia sartisoli</name>
    <dbReference type="NCBI Taxonomy" id="83784"/>
    <lineage>
        <taxon>Bacteria</taxon>
        <taxon>Pseudomonadati</taxon>
        <taxon>Pseudomonadota</taxon>
        <taxon>Betaproteobacteria</taxon>
        <taxon>Burkholderiales</taxon>
        <taxon>Burkholderiaceae</taxon>
        <taxon>Paraburkholderia</taxon>
    </lineage>
</organism>
<evidence type="ECO:0000259" key="2">
    <source>
        <dbReference type="SMART" id="SM00834"/>
    </source>
</evidence>
<proteinExistence type="predicted"/>
<gene>
    <name evidence="3" type="ORF">SAMN05192564_101276</name>
</gene>
<accession>A0A1H3YEP9</accession>
<dbReference type="STRING" id="83784.SAMN05192564_101276"/>
<feature type="compositionally biased region" description="Low complexity" evidence="1">
    <location>
        <begin position="89"/>
        <end position="122"/>
    </location>
</feature>
<dbReference type="SMART" id="SM00834">
    <property type="entry name" value="CxxC_CXXC_SSSS"/>
    <property type="match status" value="1"/>
</dbReference>
<evidence type="ECO:0000313" key="4">
    <source>
        <dbReference type="Proteomes" id="UP000198638"/>
    </source>
</evidence>
<feature type="region of interest" description="Disordered" evidence="1">
    <location>
        <begin position="64"/>
        <end position="122"/>
    </location>
</feature>
<evidence type="ECO:0000256" key="1">
    <source>
        <dbReference type="SAM" id="MobiDB-lite"/>
    </source>
</evidence>
<keyword evidence="4" id="KW-1185">Reference proteome</keyword>
<protein>
    <submittedName>
        <fullName evidence="3">Putative regulatory protein, FmdB family</fullName>
    </submittedName>
</protein>
<dbReference type="OrthoDB" id="9813321at2"/>
<dbReference type="EMBL" id="FNRQ01000001">
    <property type="protein sequence ID" value="SEA10090.1"/>
    <property type="molecule type" value="Genomic_DNA"/>
</dbReference>
<dbReference type="RefSeq" id="WP_090527896.1">
    <property type="nucleotide sequence ID" value="NZ_FNRQ01000001.1"/>
</dbReference>